<feature type="compositionally biased region" description="Basic and acidic residues" evidence="3">
    <location>
        <begin position="421"/>
        <end position="444"/>
    </location>
</feature>
<evidence type="ECO:0000313" key="6">
    <source>
        <dbReference type="EMBL" id="OEL34230.1"/>
    </source>
</evidence>
<dbReference type="EMBL" id="LWDX02016028">
    <property type="protein sequence ID" value="OEL34230.1"/>
    <property type="molecule type" value="Genomic_DNA"/>
</dbReference>
<evidence type="ECO:0000259" key="4">
    <source>
        <dbReference type="Pfam" id="PF12047"/>
    </source>
</evidence>
<feature type="region of interest" description="Disordered" evidence="3">
    <location>
        <begin position="525"/>
        <end position="559"/>
    </location>
</feature>
<feature type="domain" description="Histone-lysine N-methyltransferase NSD-like PHD zinc finger" evidence="5">
    <location>
        <begin position="187"/>
        <end position="254"/>
    </location>
</feature>
<dbReference type="AlphaFoldDB" id="A0A1E5WAF8"/>
<feature type="domain" description="RFTS" evidence="4">
    <location>
        <begin position="10"/>
        <end position="128"/>
    </location>
</feature>
<dbReference type="InterPro" id="IPR022702">
    <property type="entry name" value="Cytosine_MeTrfase1_RFD"/>
</dbReference>
<dbReference type="InterPro" id="IPR055198">
    <property type="entry name" value="NSD_PHD"/>
</dbReference>
<comment type="caution">
    <text evidence="6">The sequence shown here is derived from an EMBL/GenBank/DDBJ whole genome shotgun (WGS) entry which is preliminary data.</text>
</comment>
<dbReference type="PANTHER" id="PTHR46235">
    <property type="entry name" value="PHD FINGER-CONTAINING PROTEIN DDB_G0268158"/>
    <property type="match status" value="1"/>
</dbReference>
<dbReference type="InterPro" id="IPR013083">
    <property type="entry name" value="Znf_RING/FYVE/PHD"/>
</dbReference>
<dbReference type="Proteomes" id="UP000095767">
    <property type="component" value="Unassembled WGS sequence"/>
</dbReference>
<keyword evidence="7" id="KW-1185">Reference proteome</keyword>
<dbReference type="GO" id="GO:0005634">
    <property type="term" value="C:nucleus"/>
    <property type="evidence" value="ECO:0007669"/>
    <property type="project" value="UniProtKB-SubCell"/>
</dbReference>
<sequence length="711" mass="81636">MFDDDDDGVEPQFKVVDKYYFEDDDGEDVCFSILPFQFDENDEVLGCALEKKVYLRGQADKMDEIYKRVEAWRVEFESEQLDILLLSEGKWIKLLQPRKVYAEKIFRSTLITLQMLHFVRKHPRDMRNLCGSLFDHLNEVFSCKGQCKRAFHPTKKHGRKSECETLGYTSAQQKRIVTYICKNCKYKQHQCFKCGELEPSDEPNAKVFQCNNSSCGYFYHPKCIAQLLEPVSVGGACALEKKISARMSFPCPIHWCFKCKRMEDRTQEALQLATEISFEAKDQGARRCAWELPQIKFFYCPATSTAEKETTSETSYDVSRKGAAPSTRSMFHHLVQHGLKDANGQSKNDKHTYPPSFAFRRCSDMAQEVMEKTGMHSDSCVEQNTSCVNQQQQDIMQENPLMDKDDEWANENCRISGSVKTSEHHGSGKGQDKPHKDTSRRNGEQNDVFDSLSVERDTEEDGSNLQSGKVNGIEWEESACGYDLLSQQDGGTINLEVYNTHLCLANHKEPDFMETELNSPWYSDENRAASTSEDMSKERTDMRGNSYKRNAQEMPTNPSPELRTMDYCDSYSYPIPSFQYRYEQQCHVNCSCLDYFTCRKYMPLLDDLGNLKYGGHHGMNLDPIFPCSLQCNSSITFQPCTDVRVGGHGAVYGGCNSEFDMRSEDLFLWGPWAPPAMSVPDRYATRPEAHLAWRQTYNQQRGQPMLSHTYC</sequence>
<dbReference type="Gene3D" id="3.30.40.10">
    <property type="entry name" value="Zinc/RING finger domain, C3HC4 (zinc finger)"/>
    <property type="match status" value="1"/>
</dbReference>
<proteinExistence type="predicted"/>
<evidence type="ECO:0000256" key="2">
    <source>
        <dbReference type="ARBA" id="ARBA00023242"/>
    </source>
</evidence>
<protein>
    <submittedName>
        <fullName evidence="6">Protein ENHANCED DOWNY MILDEW 2</fullName>
    </submittedName>
</protein>
<dbReference type="OrthoDB" id="21264at2759"/>
<organism evidence="6 7">
    <name type="scientific">Dichanthelium oligosanthes</name>
    <dbReference type="NCBI Taxonomy" id="888268"/>
    <lineage>
        <taxon>Eukaryota</taxon>
        <taxon>Viridiplantae</taxon>
        <taxon>Streptophyta</taxon>
        <taxon>Embryophyta</taxon>
        <taxon>Tracheophyta</taxon>
        <taxon>Spermatophyta</taxon>
        <taxon>Magnoliopsida</taxon>
        <taxon>Liliopsida</taxon>
        <taxon>Poales</taxon>
        <taxon>Poaceae</taxon>
        <taxon>PACMAD clade</taxon>
        <taxon>Panicoideae</taxon>
        <taxon>Panicodae</taxon>
        <taxon>Paniceae</taxon>
        <taxon>Dichantheliinae</taxon>
        <taxon>Dichanthelium</taxon>
    </lineage>
</organism>
<dbReference type="PANTHER" id="PTHR46235:SF18">
    <property type="entry name" value="PROTEIN ENHANCED DOWNY MILDEW 2"/>
    <property type="match status" value="1"/>
</dbReference>
<accession>A0A1E5WAF8</accession>
<feature type="region of interest" description="Disordered" evidence="3">
    <location>
        <begin position="417"/>
        <end position="470"/>
    </location>
</feature>
<evidence type="ECO:0000256" key="1">
    <source>
        <dbReference type="ARBA" id="ARBA00004123"/>
    </source>
</evidence>
<evidence type="ECO:0000313" key="7">
    <source>
        <dbReference type="Proteomes" id="UP000095767"/>
    </source>
</evidence>
<evidence type="ECO:0000256" key="3">
    <source>
        <dbReference type="SAM" id="MobiDB-lite"/>
    </source>
</evidence>
<reference evidence="6 7" key="1">
    <citation type="submission" date="2016-09" db="EMBL/GenBank/DDBJ databases">
        <title>The draft genome of Dichanthelium oligosanthes: A C3 panicoid grass species.</title>
        <authorList>
            <person name="Studer A.J."/>
            <person name="Schnable J.C."/>
            <person name="Brutnell T.P."/>
        </authorList>
    </citation>
    <scope>NUCLEOTIDE SEQUENCE [LARGE SCALE GENOMIC DNA]</scope>
    <source>
        <strain evidence="7">cv. Kellogg 1175</strain>
        <tissue evidence="6">Leaf</tissue>
    </source>
</reference>
<dbReference type="Pfam" id="PF12047">
    <property type="entry name" value="DNMT1-RFD"/>
    <property type="match status" value="1"/>
</dbReference>
<gene>
    <name evidence="6" type="ORF">BAE44_0004751</name>
</gene>
<dbReference type="Pfam" id="PF22908">
    <property type="entry name" value="PHD_NSD"/>
    <property type="match status" value="1"/>
</dbReference>
<evidence type="ECO:0000259" key="5">
    <source>
        <dbReference type="Pfam" id="PF22908"/>
    </source>
</evidence>
<name>A0A1E5WAF8_9POAL</name>
<dbReference type="STRING" id="888268.A0A1E5WAF8"/>
<comment type="subcellular location">
    <subcellularLocation>
        <location evidence="1">Nucleus</location>
    </subcellularLocation>
</comment>
<feature type="compositionally biased region" description="Polar residues" evidence="3">
    <location>
        <begin position="547"/>
        <end position="556"/>
    </location>
</feature>
<keyword evidence="2" id="KW-0539">Nucleus</keyword>